<accession>A0ABD5ZNW8</accession>
<dbReference type="CDD" id="cd05233">
    <property type="entry name" value="SDR_c"/>
    <property type="match status" value="1"/>
</dbReference>
<dbReference type="PRINTS" id="PR00081">
    <property type="entry name" value="GDHRDH"/>
</dbReference>
<dbReference type="SUPFAM" id="SSF51735">
    <property type="entry name" value="NAD(P)-binding Rossmann-fold domains"/>
    <property type="match status" value="1"/>
</dbReference>
<protein>
    <submittedName>
        <fullName evidence="2">SDR family NAD(P)-dependent oxidoreductase</fullName>
    </submittedName>
</protein>
<comment type="similarity">
    <text evidence="1">Belongs to the short-chain dehydrogenases/reductases (SDR) family.</text>
</comment>
<keyword evidence="3" id="KW-1185">Reference proteome</keyword>
<name>A0ABD5ZNW8_9EURY</name>
<evidence type="ECO:0000313" key="3">
    <source>
        <dbReference type="Proteomes" id="UP001596398"/>
    </source>
</evidence>
<evidence type="ECO:0000313" key="2">
    <source>
        <dbReference type="EMBL" id="MFC7235057.1"/>
    </source>
</evidence>
<organism evidence="2 3">
    <name type="scientific">Halosegnis marinus</name>
    <dbReference type="NCBI Taxonomy" id="3034023"/>
    <lineage>
        <taxon>Archaea</taxon>
        <taxon>Methanobacteriati</taxon>
        <taxon>Methanobacteriota</taxon>
        <taxon>Stenosarchaea group</taxon>
        <taxon>Halobacteria</taxon>
        <taxon>Halobacteriales</taxon>
        <taxon>Natronomonadaceae</taxon>
        <taxon>Halosegnis</taxon>
    </lineage>
</organism>
<dbReference type="Proteomes" id="UP001596398">
    <property type="component" value="Unassembled WGS sequence"/>
</dbReference>
<dbReference type="InterPro" id="IPR036291">
    <property type="entry name" value="NAD(P)-bd_dom_sf"/>
</dbReference>
<dbReference type="GeneID" id="79266738"/>
<proteinExistence type="inferred from homology"/>
<reference evidence="2 3" key="1">
    <citation type="journal article" date="2019" name="Int. J. Syst. Evol. Microbiol.">
        <title>The Global Catalogue of Microorganisms (GCM) 10K type strain sequencing project: providing services to taxonomists for standard genome sequencing and annotation.</title>
        <authorList>
            <consortium name="The Broad Institute Genomics Platform"/>
            <consortium name="The Broad Institute Genome Sequencing Center for Infectious Disease"/>
            <person name="Wu L."/>
            <person name="Ma J."/>
        </authorList>
    </citation>
    <scope>NUCLEOTIDE SEQUENCE [LARGE SCALE GENOMIC DNA]</scope>
    <source>
        <strain evidence="2 3">DT85</strain>
    </source>
</reference>
<dbReference type="InterPro" id="IPR050259">
    <property type="entry name" value="SDR"/>
</dbReference>
<sequence>MSVEEALATYGPSEITRADVLEVEDPNYRPGNVALVTGAAGGIGRATALCLAGNGLTVAGVDVDEEGLAEARDRADDLDLPGRIEPVPADLTDEAAIERAVEEAAKLGDLRYLANIAGLQTIAPIAEFPVEKYDLMHDVMQRAPLLLTKAAWPHFEETGAGVVGNMCSVHGHIVTKEKVAYNTVKFGLRGLTQSIAAEGEGSIRGFSVSTGYVKTELVAKQLPDSADSRGLTVDETVEQVMLGHTRVKEMMEPYEVGNLFVQGFSKHASHLNGGDMTHDGGMSLTYE</sequence>
<dbReference type="Gene3D" id="3.40.50.720">
    <property type="entry name" value="NAD(P)-binding Rossmann-like Domain"/>
    <property type="match status" value="1"/>
</dbReference>
<dbReference type="EMBL" id="JBHTAP010000001">
    <property type="protein sequence ID" value="MFC7235057.1"/>
    <property type="molecule type" value="Genomic_DNA"/>
</dbReference>
<dbReference type="PANTHER" id="PTHR42879:SF2">
    <property type="entry name" value="3-OXOACYL-[ACYL-CARRIER-PROTEIN] REDUCTASE FABG"/>
    <property type="match status" value="1"/>
</dbReference>
<dbReference type="Pfam" id="PF00106">
    <property type="entry name" value="adh_short"/>
    <property type="match status" value="1"/>
</dbReference>
<evidence type="ECO:0000256" key="1">
    <source>
        <dbReference type="ARBA" id="ARBA00006484"/>
    </source>
</evidence>
<gene>
    <name evidence="2" type="ORF">ACFQJ4_06975</name>
</gene>
<dbReference type="RefSeq" id="WP_276236158.1">
    <property type="nucleotide sequence ID" value="NZ_CP119802.1"/>
</dbReference>
<dbReference type="AlphaFoldDB" id="A0ABD5ZNW8"/>
<dbReference type="PANTHER" id="PTHR42879">
    <property type="entry name" value="3-OXOACYL-(ACYL-CARRIER-PROTEIN) REDUCTASE"/>
    <property type="match status" value="1"/>
</dbReference>
<comment type="caution">
    <text evidence="2">The sequence shown here is derived from an EMBL/GenBank/DDBJ whole genome shotgun (WGS) entry which is preliminary data.</text>
</comment>
<dbReference type="InterPro" id="IPR002347">
    <property type="entry name" value="SDR_fam"/>
</dbReference>